<protein>
    <recommendedName>
        <fullName evidence="4">Transcriptional regulator</fullName>
    </recommendedName>
</protein>
<organism evidence="2 3">
    <name type="scientific">Ancylobacter koreensis</name>
    <dbReference type="NCBI Taxonomy" id="266121"/>
    <lineage>
        <taxon>Bacteria</taxon>
        <taxon>Pseudomonadati</taxon>
        <taxon>Pseudomonadota</taxon>
        <taxon>Alphaproteobacteria</taxon>
        <taxon>Hyphomicrobiales</taxon>
        <taxon>Xanthobacteraceae</taxon>
        <taxon>Ancylobacter</taxon>
    </lineage>
</organism>
<name>A0ABT0DIT5_9HYPH</name>
<accession>A0ABT0DIT5</accession>
<reference evidence="3" key="1">
    <citation type="submission" date="2023-07" db="EMBL/GenBank/DDBJ databases">
        <title>Ancylobacter moscoviensis sp. nov., facultatively methylotrophic bacteria from activated sludge and the reclassification of Starkeya novella (Starkey 1934) Kelly et al. 2000 as Ancylobacter novellus comb. nov., Starkeya koreensis Im et al. 2006 as Ancylobacter koreensis comb.nov., Angulomicrobium tetraedrale Vasil'eva et al. 1986 as Ancylobacter tetraedralis comb. nov., Angulomicrobium amanitiforme Fritz et al. 2004 as Ancylobacter amanitiformis comb. nov. and Methylorhabdus multivorans Doronina et al. 1996 as Ancylobacter multivorans comb. nov. and emended description of the genus Ancylobacter.</title>
        <authorList>
            <person name="Doronina N."/>
            <person name="Chemodurova A."/>
            <person name="Grouzdev D."/>
            <person name="Koziaeva V."/>
            <person name="Shi W."/>
            <person name="Wu L."/>
            <person name="Kaparullina E."/>
        </authorList>
    </citation>
    <scope>NUCLEOTIDE SEQUENCE [LARGE SCALE GENOMIC DNA]</scope>
    <source>
        <strain evidence="3">Jip08</strain>
    </source>
</reference>
<dbReference type="EMBL" id="JALKCG010000001">
    <property type="protein sequence ID" value="MCK0207114.1"/>
    <property type="molecule type" value="Genomic_DNA"/>
</dbReference>
<feature type="region of interest" description="Disordered" evidence="1">
    <location>
        <begin position="55"/>
        <end position="86"/>
    </location>
</feature>
<sequence>MAKINRDTLFKPNLSKAESKAESVSRIAMSMIGQEMAARDAKMARLREARLADEAARQAAKAPPKAVGKAGAKTAGKTAVKRRAGN</sequence>
<gene>
    <name evidence="2" type="ORF">MWN33_03600</name>
</gene>
<dbReference type="RefSeq" id="WP_247198840.1">
    <property type="nucleotide sequence ID" value="NZ_JALKCG010000001.1"/>
</dbReference>
<dbReference type="Proteomes" id="UP001202867">
    <property type="component" value="Unassembled WGS sequence"/>
</dbReference>
<evidence type="ECO:0008006" key="4">
    <source>
        <dbReference type="Google" id="ProtNLM"/>
    </source>
</evidence>
<comment type="caution">
    <text evidence="2">The sequence shown here is derived from an EMBL/GenBank/DDBJ whole genome shotgun (WGS) entry which is preliminary data.</text>
</comment>
<feature type="compositionally biased region" description="Low complexity" evidence="1">
    <location>
        <begin position="57"/>
        <end position="78"/>
    </location>
</feature>
<proteinExistence type="predicted"/>
<evidence type="ECO:0000313" key="3">
    <source>
        <dbReference type="Proteomes" id="UP001202867"/>
    </source>
</evidence>
<feature type="region of interest" description="Disordered" evidence="1">
    <location>
        <begin position="1"/>
        <end position="22"/>
    </location>
</feature>
<keyword evidence="3" id="KW-1185">Reference proteome</keyword>
<evidence type="ECO:0000256" key="1">
    <source>
        <dbReference type="SAM" id="MobiDB-lite"/>
    </source>
</evidence>
<evidence type="ECO:0000313" key="2">
    <source>
        <dbReference type="EMBL" id="MCK0207114.1"/>
    </source>
</evidence>